<accession>A0A562JC27</accession>
<reference evidence="1 2" key="1">
    <citation type="submission" date="2019-07" db="EMBL/GenBank/DDBJ databases">
        <title>Genomic Encyclopedia of Type Strains, Phase I: the one thousand microbial genomes (KMG-I) project.</title>
        <authorList>
            <person name="Kyrpides N."/>
        </authorList>
    </citation>
    <scope>NUCLEOTIDE SEQUENCE [LARGE SCALE GENOMIC DNA]</scope>
    <source>
        <strain evidence="1 2">DSM 13558</strain>
    </source>
</reference>
<proteinExistence type="predicted"/>
<gene>
    <name evidence="1" type="ORF">LY60_01942</name>
</gene>
<dbReference type="EMBL" id="VLKH01000004">
    <property type="protein sequence ID" value="TWH80680.1"/>
    <property type="molecule type" value="Genomic_DNA"/>
</dbReference>
<comment type="caution">
    <text evidence="1">The sequence shown here is derived from an EMBL/GenBank/DDBJ whole genome shotgun (WGS) entry which is preliminary data.</text>
</comment>
<evidence type="ECO:0000313" key="2">
    <source>
        <dbReference type="Proteomes" id="UP000315343"/>
    </source>
</evidence>
<dbReference type="AlphaFoldDB" id="A0A562JC27"/>
<name>A0A562JC27_9FIRM</name>
<dbReference type="Proteomes" id="UP000315343">
    <property type="component" value="Unassembled WGS sequence"/>
</dbReference>
<keyword evidence="2" id="KW-1185">Reference proteome</keyword>
<dbReference type="OrthoDB" id="9815497at2"/>
<dbReference type="RefSeq" id="WP_145082726.1">
    <property type="nucleotide sequence ID" value="NZ_JBCFAR010000002.1"/>
</dbReference>
<protein>
    <submittedName>
        <fullName evidence="1">Xanthine dehydrogenase accessory factor</fullName>
    </submittedName>
</protein>
<organism evidence="1 2">
    <name type="scientific">Sedimentibacter saalensis</name>
    <dbReference type="NCBI Taxonomy" id="130788"/>
    <lineage>
        <taxon>Bacteria</taxon>
        <taxon>Bacillati</taxon>
        <taxon>Bacillota</taxon>
        <taxon>Tissierellia</taxon>
        <taxon>Sedimentibacter</taxon>
    </lineage>
</organism>
<dbReference type="InterPro" id="IPR017695">
    <property type="entry name" value="Se-dep_Mo_hydrolase_YqeB"/>
</dbReference>
<evidence type="ECO:0000313" key="1">
    <source>
        <dbReference type="EMBL" id="TWH80680.1"/>
    </source>
</evidence>
<dbReference type="NCBIfam" id="TIGR03309">
    <property type="entry name" value="matur_yqeB"/>
    <property type="match status" value="1"/>
</dbReference>
<sequence length="268" mass="29068">MKSNIVLVRGGGDIASGVVQKLHRSGFRVLILETKQPTSIRRTVCFSEAVYSGIKVLEDTVCILAENADEIYSAWEKDQVPIAVDPEGYYINILKPDVVVDSIIAKKNTGMSRNLAPVTVAVGPGFTAGIDVDAVIESNRGHNLGRIIFEGEAAPNTKTPGSIEGYTWERVIYSPCKGTFRTSHNIGDIIKCGETVAIVDGKEVKAKIDGILRGILRDNTYVTENFKVGDVDPRVDQLENCFSISDKARAIGGGVLEAVMIFKRIKGI</sequence>